<dbReference type="PANTHER" id="PTHR46630">
    <property type="entry name" value="TETRATRICOPEPTIDE REPEAT PROTEIN 29"/>
    <property type="match status" value="1"/>
</dbReference>
<keyword evidence="2" id="KW-0963">Cytoplasm</keyword>
<comment type="caution">
    <text evidence="7">The sequence shown here is derived from an EMBL/GenBank/DDBJ whole genome shotgun (WGS) entry which is preliminary data.</text>
</comment>
<keyword evidence="4 6" id="KW-0802">TPR repeat</keyword>
<evidence type="ECO:0000256" key="3">
    <source>
        <dbReference type="ARBA" id="ARBA00022737"/>
    </source>
</evidence>
<dbReference type="InterPro" id="IPR051476">
    <property type="entry name" value="Bac_ResReg_Asp_Phosphatase"/>
</dbReference>
<gene>
    <name evidence="7" type="ORF">NZH93_26235</name>
</gene>
<sequence length="960" mass="103775">MDSAARSIGFLDDQARNPSPTNAAALAALERDHVGAVSTIEAAIAHELWTDAVSLASAMIPVLQHLGRWDGLVRAADCLRVAGERTGNVQWLTAGLLNLGSAASHRGDIDLAVDRYRQCFEAAAAAGEHTTMALARSAYGGLLLDAGRSRDAIDVIRGGLPIWRWAGDDLRLATALSDLGKANVGMARWRRAEQYFRNAQAVARRGRLGALLPSFGVLLAESLRLAGRLTSASRECEEALDRARAVGDRAAEADALRQVALIRQAVDETESRIDPLTDALAIYRESGDVKGEIATLHMLGQAVGHRDQAESARYYGECVERATTVGDLVHLANALAELGGLHAAAGDHLKAEDCFRRAVDVAEHSGNEFLLMQVSHERAKVFRHTGRVDQAVPLLRRNVAIFERNGESPALSTARALLGEALIHHGDWKEAARVLRTVADAPHEITHARTRASAFRHLATLYSRRGLWDEAVSSVERALVLADESGVEEERMDCLLTKGTVLARMSHWEEAVAAYRIALALAVERRAVHTQLVVQGNLATCLHRAGSGEESVLTLRASLESARKVGVKDLEASIRNNLGAILAEQGDADAAVVEFEHARTIACELGNKSLIADALLNLARAHLARTRFDEAARCAHEARLLRQEAEEWRPAANALKVEATALAALAVAAGKEPDQVPLPDDVAPMVLATMRSKYVRAEYSAPQPESEPQFDRRRIVVSQDVVDRYGDVPLDQVLARLGTDRRHCVSCGLPLAANGVAHVVLLSNQGDGPDGMTLAHPTCAPPSVVRVEQLPDRHERVRLEIECTVWGDDVAGVVVDARGPWAQREDGVVSDIFIESLRQVGFTSLGDASAIEQVTRSRAGARLVGNRMEIIADGAELVALPLSFYPRWYQAARKGAVIAMFGHDLRGMVADSDRYLVEAMRRGNVVAAALELVVVPPGRNQSCVCSPSTGLKYKKCCGKR</sequence>
<organism evidence="7 8">
    <name type="scientific">Umezawaea endophytica</name>
    <dbReference type="NCBI Taxonomy" id="1654476"/>
    <lineage>
        <taxon>Bacteria</taxon>
        <taxon>Bacillati</taxon>
        <taxon>Actinomycetota</taxon>
        <taxon>Actinomycetes</taxon>
        <taxon>Pseudonocardiales</taxon>
        <taxon>Pseudonocardiaceae</taxon>
        <taxon>Umezawaea</taxon>
    </lineage>
</organism>
<dbReference type="Pfam" id="PF13424">
    <property type="entry name" value="TPR_12"/>
    <property type="match status" value="2"/>
</dbReference>
<dbReference type="EMBL" id="JANYMP010000013">
    <property type="protein sequence ID" value="MCS7480369.1"/>
    <property type="molecule type" value="Genomic_DNA"/>
</dbReference>
<feature type="repeat" description="TPR" evidence="6">
    <location>
        <begin position="332"/>
        <end position="365"/>
    </location>
</feature>
<evidence type="ECO:0000256" key="1">
    <source>
        <dbReference type="ARBA" id="ARBA00004496"/>
    </source>
</evidence>
<dbReference type="RefSeq" id="WP_259625863.1">
    <property type="nucleotide sequence ID" value="NZ_JANYMP010000013.1"/>
</dbReference>
<reference evidence="7" key="1">
    <citation type="submission" date="2022-08" db="EMBL/GenBank/DDBJ databases">
        <authorList>
            <person name="Tistechok S."/>
            <person name="Samborskyy M."/>
            <person name="Roman I."/>
        </authorList>
    </citation>
    <scope>NUCLEOTIDE SEQUENCE</scope>
    <source>
        <strain evidence="7">DSM 103496</strain>
    </source>
</reference>
<accession>A0A9X2VQB0</accession>
<dbReference type="Gene3D" id="1.25.40.10">
    <property type="entry name" value="Tetratricopeptide repeat domain"/>
    <property type="match status" value="2"/>
</dbReference>
<evidence type="ECO:0000256" key="2">
    <source>
        <dbReference type="ARBA" id="ARBA00022490"/>
    </source>
</evidence>
<evidence type="ECO:0000256" key="6">
    <source>
        <dbReference type="PROSITE-ProRule" id="PRU00339"/>
    </source>
</evidence>
<evidence type="ECO:0000313" key="7">
    <source>
        <dbReference type="EMBL" id="MCS7480369.1"/>
    </source>
</evidence>
<dbReference type="Pfam" id="PF13176">
    <property type="entry name" value="TPR_7"/>
    <property type="match status" value="1"/>
</dbReference>
<keyword evidence="3" id="KW-0677">Repeat</keyword>
<comment type="subcellular location">
    <subcellularLocation>
        <location evidence="1">Cytoplasm</location>
    </subcellularLocation>
</comment>
<dbReference type="SUPFAM" id="SSF48452">
    <property type="entry name" value="TPR-like"/>
    <property type="match status" value="4"/>
</dbReference>
<dbReference type="GO" id="GO:0005737">
    <property type="term" value="C:cytoplasm"/>
    <property type="evidence" value="ECO:0007669"/>
    <property type="project" value="UniProtKB-SubCell"/>
</dbReference>
<keyword evidence="8" id="KW-1185">Reference proteome</keyword>
<evidence type="ECO:0000256" key="5">
    <source>
        <dbReference type="ARBA" id="ARBA00038253"/>
    </source>
</evidence>
<name>A0A9X2VQB0_9PSEU</name>
<dbReference type="PROSITE" id="PS50005">
    <property type="entry name" value="TPR"/>
    <property type="match status" value="2"/>
</dbReference>
<protein>
    <submittedName>
        <fullName evidence="7">Tetratricopeptide repeat protein</fullName>
    </submittedName>
</protein>
<dbReference type="AlphaFoldDB" id="A0A9X2VQB0"/>
<dbReference type="SMART" id="SM00028">
    <property type="entry name" value="TPR"/>
    <property type="match status" value="9"/>
</dbReference>
<feature type="repeat" description="TPR" evidence="6">
    <location>
        <begin position="452"/>
        <end position="485"/>
    </location>
</feature>
<comment type="similarity">
    <text evidence="5">Belongs to the Rap family.</text>
</comment>
<dbReference type="Proteomes" id="UP001141259">
    <property type="component" value="Unassembled WGS sequence"/>
</dbReference>
<proteinExistence type="inferred from homology"/>
<evidence type="ECO:0000256" key="4">
    <source>
        <dbReference type="ARBA" id="ARBA00022803"/>
    </source>
</evidence>
<dbReference type="PANTHER" id="PTHR46630:SF1">
    <property type="entry name" value="TETRATRICOPEPTIDE REPEAT PROTEIN 29"/>
    <property type="match status" value="1"/>
</dbReference>
<dbReference type="InterPro" id="IPR011990">
    <property type="entry name" value="TPR-like_helical_dom_sf"/>
</dbReference>
<dbReference type="InterPro" id="IPR019734">
    <property type="entry name" value="TPR_rpt"/>
</dbReference>
<evidence type="ECO:0000313" key="8">
    <source>
        <dbReference type="Proteomes" id="UP001141259"/>
    </source>
</evidence>